<accession>A0A4Y7KPJ8</accession>
<proteinExistence type="predicted"/>
<keyword evidence="1" id="KW-0472">Membrane</keyword>
<dbReference type="Gramene" id="RZC74270">
    <property type="protein sequence ID" value="RZC74270"/>
    <property type="gene ID" value="C5167_049744"/>
</dbReference>
<evidence type="ECO:0000313" key="3">
    <source>
        <dbReference type="Proteomes" id="UP000316621"/>
    </source>
</evidence>
<keyword evidence="1" id="KW-1133">Transmembrane helix</keyword>
<evidence type="ECO:0000256" key="1">
    <source>
        <dbReference type="SAM" id="Phobius"/>
    </source>
</evidence>
<gene>
    <name evidence="2" type="ORF">C5167_049744</name>
</gene>
<sequence length="85" mass="9302">MTTTKRIAVPLAILLFLTIGFIPLYSEGRADLPRNINNNIDITRVGKCIETACGNPNDQFRCYCCNIGTPTCAFTLGDCKSSCHT</sequence>
<reference evidence="2 3" key="1">
    <citation type="journal article" date="2018" name="Science">
        <title>The opium poppy genome and morphinan production.</title>
        <authorList>
            <person name="Guo L."/>
            <person name="Winzer T."/>
            <person name="Yang X."/>
            <person name="Li Y."/>
            <person name="Ning Z."/>
            <person name="He Z."/>
            <person name="Teodor R."/>
            <person name="Lu Y."/>
            <person name="Bowser T.A."/>
            <person name="Graham I.A."/>
            <person name="Ye K."/>
        </authorList>
    </citation>
    <scope>NUCLEOTIDE SEQUENCE [LARGE SCALE GENOMIC DNA]</scope>
    <source>
        <strain evidence="3">cv. HN1</strain>
        <tissue evidence="2">Leaves</tissue>
    </source>
</reference>
<keyword evidence="3" id="KW-1185">Reference proteome</keyword>
<dbReference type="EMBL" id="CM010722">
    <property type="protein sequence ID" value="RZC74270.1"/>
    <property type="molecule type" value="Genomic_DNA"/>
</dbReference>
<name>A0A4Y7KPJ8_PAPSO</name>
<dbReference type="AlphaFoldDB" id="A0A4Y7KPJ8"/>
<dbReference type="Proteomes" id="UP000316621">
    <property type="component" value="Chromosome 8"/>
</dbReference>
<evidence type="ECO:0000313" key="2">
    <source>
        <dbReference type="EMBL" id="RZC74270.1"/>
    </source>
</evidence>
<keyword evidence="1" id="KW-0812">Transmembrane</keyword>
<protein>
    <submittedName>
        <fullName evidence="2">Uncharacterized protein</fullName>
    </submittedName>
</protein>
<organism evidence="2 3">
    <name type="scientific">Papaver somniferum</name>
    <name type="common">Opium poppy</name>
    <dbReference type="NCBI Taxonomy" id="3469"/>
    <lineage>
        <taxon>Eukaryota</taxon>
        <taxon>Viridiplantae</taxon>
        <taxon>Streptophyta</taxon>
        <taxon>Embryophyta</taxon>
        <taxon>Tracheophyta</taxon>
        <taxon>Spermatophyta</taxon>
        <taxon>Magnoliopsida</taxon>
        <taxon>Ranunculales</taxon>
        <taxon>Papaveraceae</taxon>
        <taxon>Papaveroideae</taxon>
        <taxon>Papaver</taxon>
    </lineage>
</organism>
<feature type="transmembrane region" description="Helical" evidence="1">
    <location>
        <begin position="7"/>
        <end position="25"/>
    </location>
</feature>